<sequence length="71" mass="8305">MAQHHLDFHHYERDPVIDFQYLHLEKNSVRTVGWNLVAKAAGKLNCNSWQIVAADRKLELQLIRNQNSLIP</sequence>
<comment type="caution">
    <text evidence="1">The sequence shown here is derived from an EMBL/GenBank/DDBJ whole genome shotgun (WGS) entry which is preliminary data.</text>
</comment>
<name>A0ACB9FS54_9ASTR</name>
<dbReference type="EMBL" id="CM042033">
    <property type="protein sequence ID" value="KAI3773796.1"/>
    <property type="molecule type" value="Genomic_DNA"/>
</dbReference>
<reference evidence="1 2" key="2">
    <citation type="journal article" date="2022" name="Mol. Ecol. Resour.">
        <title>The genomes of chicory, endive, great burdock and yacon provide insights into Asteraceae paleo-polyploidization history and plant inulin production.</title>
        <authorList>
            <person name="Fan W."/>
            <person name="Wang S."/>
            <person name="Wang H."/>
            <person name="Wang A."/>
            <person name="Jiang F."/>
            <person name="Liu H."/>
            <person name="Zhao H."/>
            <person name="Xu D."/>
            <person name="Zhang Y."/>
        </authorList>
    </citation>
    <scope>NUCLEOTIDE SEQUENCE [LARGE SCALE GENOMIC DNA]</scope>
    <source>
        <strain evidence="2">cv. Yunnan</strain>
        <tissue evidence="1">Leaves</tissue>
    </source>
</reference>
<reference evidence="2" key="1">
    <citation type="journal article" date="2022" name="Mol. Ecol. Resour.">
        <title>The genomes of chicory, endive, great burdock and yacon provide insights into Asteraceae palaeo-polyploidization history and plant inulin production.</title>
        <authorList>
            <person name="Fan W."/>
            <person name="Wang S."/>
            <person name="Wang H."/>
            <person name="Wang A."/>
            <person name="Jiang F."/>
            <person name="Liu H."/>
            <person name="Zhao H."/>
            <person name="Xu D."/>
            <person name="Zhang Y."/>
        </authorList>
    </citation>
    <scope>NUCLEOTIDE SEQUENCE [LARGE SCALE GENOMIC DNA]</scope>
    <source>
        <strain evidence="2">cv. Yunnan</strain>
    </source>
</reference>
<evidence type="ECO:0000313" key="2">
    <source>
        <dbReference type="Proteomes" id="UP001056120"/>
    </source>
</evidence>
<accession>A0ACB9FS54</accession>
<evidence type="ECO:0000313" key="1">
    <source>
        <dbReference type="EMBL" id="KAI3773796.1"/>
    </source>
</evidence>
<protein>
    <submittedName>
        <fullName evidence="1">Uncharacterized protein</fullName>
    </submittedName>
</protein>
<proteinExistence type="predicted"/>
<organism evidence="1 2">
    <name type="scientific">Smallanthus sonchifolius</name>
    <dbReference type="NCBI Taxonomy" id="185202"/>
    <lineage>
        <taxon>Eukaryota</taxon>
        <taxon>Viridiplantae</taxon>
        <taxon>Streptophyta</taxon>
        <taxon>Embryophyta</taxon>
        <taxon>Tracheophyta</taxon>
        <taxon>Spermatophyta</taxon>
        <taxon>Magnoliopsida</taxon>
        <taxon>eudicotyledons</taxon>
        <taxon>Gunneridae</taxon>
        <taxon>Pentapetalae</taxon>
        <taxon>asterids</taxon>
        <taxon>campanulids</taxon>
        <taxon>Asterales</taxon>
        <taxon>Asteraceae</taxon>
        <taxon>Asteroideae</taxon>
        <taxon>Heliantheae alliance</taxon>
        <taxon>Millerieae</taxon>
        <taxon>Smallanthus</taxon>
    </lineage>
</organism>
<gene>
    <name evidence="1" type="ORF">L1987_48329</name>
</gene>
<keyword evidence="2" id="KW-1185">Reference proteome</keyword>
<dbReference type="Proteomes" id="UP001056120">
    <property type="component" value="Linkage Group LG16"/>
</dbReference>